<keyword evidence="2 4" id="KW-0378">Hydrolase</keyword>
<dbReference type="InterPro" id="IPR000805">
    <property type="entry name" value="Glyco_hydro_26"/>
</dbReference>
<dbReference type="PROSITE" id="PS51764">
    <property type="entry name" value="GH26"/>
    <property type="match status" value="1"/>
</dbReference>
<evidence type="ECO:0000256" key="3">
    <source>
        <dbReference type="ARBA" id="ARBA00023295"/>
    </source>
</evidence>
<dbReference type="RefSeq" id="WP_168678147.1">
    <property type="nucleotide sequence ID" value="NZ_JAAXOY010000086.1"/>
</dbReference>
<evidence type="ECO:0000313" key="7">
    <source>
        <dbReference type="EMBL" id="NKY39000.1"/>
    </source>
</evidence>
<dbReference type="InterPro" id="IPR017853">
    <property type="entry name" value="GH"/>
</dbReference>
<evidence type="ECO:0000256" key="2">
    <source>
        <dbReference type="ARBA" id="ARBA00022801"/>
    </source>
</evidence>
<dbReference type="PANTHER" id="PTHR40079">
    <property type="entry name" value="MANNAN ENDO-1,4-BETA-MANNOSIDASE E-RELATED"/>
    <property type="match status" value="1"/>
</dbReference>
<evidence type="ECO:0000256" key="4">
    <source>
        <dbReference type="PROSITE-ProRule" id="PRU01100"/>
    </source>
</evidence>
<gene>
    <name evidence="7" type="ORF">HGA02_05470</name>
</gene>
<feature type="region of interest" description="Disordered" evidence="5">
    <location>
        <begin position="1"/>
        <end position="25"/>
    </location>
</feature>
<evidence type="ECO:0000259" key="6">
    <source>
        <dbReference type="PROSITE" id="PS51764"/>
    </source>
</evidence>
<dbReference type="PANTHER" id="PTHR40079:SF4">
    <property type="entry name" value="GH26 DOMAIN-CONTAINING PROTEIN-RELATED"/>
    <property type="match status" value="1"/>
</dbReference>
<dbReference type="EMBL" id="JAAXOY010000086">
    <property type="protein sequence ID" value="NKY39000.1"/>
    <property type="molecule type" value="Genomic_DNA"/>
</dbReference>
<dbReference type="Proteomes" id="UP000777774">
    <property type="component" value="Unassembled WGS sequence"/>
</dbReference>
<evidence type="ECO:0000256" key="1">
    <source>
        <dbReference type="ARBA" id="ARBA00007754"/>
    </source>
</evidence>
<feature type="non-terminal residue" evidence="7">
    <location>
        <position position="1"/>
    </location>
</feature>
<accession>A0ABX1JZ21</accession>
<name>A0ABX1JZ21_9CELL</name>
<dbReference type="InterPro" id="IPR022790">
    <property type="entry name" value="GH26_dom"/>
</dbReference>
<comment type="similarity">
    <text evidence="1 4">Belongs to the glycosyl hydrolase 26 family.</text>
</comment>
<keyword evidence="3 4" id="KW-0326">Glycosidase</keyword>
<reference evidence="7 8" key="1">
    <citation type="submission" date="2020-04" db="EMBL/GenBank/DDBJ databases">
        <title>MicrobeNet Type strains.</title>
        <authorList>
            <person name="Nicholson A.C."/>
        </authorList>
    </citation>
    <scope>NUCLEOTIDE SEQUENCE [LARGE SCALE GENOMIC DNA]</scope>
    <source>
        <strain evidence="7 8">ATCC BAA-787</strain>
    </source>
</reference>
<evidence type="ECO:0000313" key="8">
    <source>
        <dbReference type="Proteomes" id="UP000777774"/>
    </source>
</evidence>
<dbReference type="Pfam" id="PF02156">
    <property type="entry name" value="Glyco_hydro_26"/>
    <property type="match status" value="1"/>
</dbReference>
<proteinExistence type="inferred from homology"/>
<keyword evidence="8" id="KW-1185">Reference proteome</keyword>
<dbReference type="Gene3D" id="3.20.20.80">
    <property type="entry name" value="Glycosidases"/>
    <property type="match status" value="1"/>
</dbReference>
<dbReference type="GO" id="GO:0016787">
    <property type="term" value="F:hydrolase activity"/>
    <property type="evidence" value="ECO:0007669"/>
    <property type="project" value="UniProtKB-KW"/>
</dbReference>
<comment type="caution">
    <text evidence="7">The sequence shown here is derived from an EMBL/GenBank/DDBJ whole genome shotgun (WGS) entry which is preliminary data.</text>
</comment>
<feature type="compositionally biased region" description="Low complexity" evidence="5">
    <location>
        <begin position="1"/>
        <end position="10"/>
    </location>
</feature>
<feature type="active site" description="Nucleophile" evidence="4">
    <location>
        <position position="270"/>
    </location>
</feature>
<protein>
    <submittedName>
        <fullName evidence="7">Glycoside hydrolase</fullName>
    </submittedName>
</protein>
<dbReference type="SUPFAM" id="SSF51445">
    <property type="entry name" value="(Trans)glycosidases"/>
    <property type="match status" value="1"/>
</dbReference>
<organism evidence="7 8">
    <name type="scientific">Cellulomonas septica</name>
    <dbReference type="NCBI Taxonomy" id="285080"/>
    <lineage>
        <taxon>Bacteria</taxon>
        <taxon>Bacillati</taxon>
        <taxon>Actinomycetota</taxon>
        <taxon>Actinomycetes</taxon>
        <taxon>Micrococcales</taxon>
        <taxon>Cellulomonadaceae</taxon>
        <taxon>Cellulomonas</taxon>
    </lineage>
</organism>
<feature type="active site" description="Proton donor" evidence="4">
    <location>
        <position position="148"/>
    </location>
</feature>
<feature type="domain" description="GH26" evidence="6">
    <location>
        <begin position="19"/>
        <end position="328"/>
    </location>
</feature>
<evidence type="ECO:0000256" key="5">
    <source>
        <dbReference type="SAM" id="MobiDB-lite"/>
    </source>
</evidence>
<sequence length="352" mass="38356">ALARARAAAATPSSSGPAPEVKPTAPSLAELRQPTARQFGLYTPQAPFSWAEQDAVAAQVGTQPSIVGYFQGWDGNFRADAVTRSWAKGAMPMLTWESRNLATANDVVEEPEWSLKEIINGRYDDYLRQYAADVTALGLPVAIRLDHEMNASWYPWNEQGSGGASVNGNSPGEYVAMWRHVHDVFEAAGANQYVLWVWAPNIVNNLPAANQSLAYTKSLYPGDEYVDWVGLSGYYRPPYRDGQTPTFAWTFDKSLDQLRAITHKPIFLAEIGASESGGQKAAWVTDLFDALAKPENADVVGFAWFNHAVTTISQGERITNDWRVESRADSLAAFVEGLHDPAAGFALPGGAS</sequence>